<evidence type="ECO:0000313" key="3">
    <source>
        <dbReference type="Proteomes" id="UP000008553"/>
    </source>
</evidence>
<feature type="transmembrane region" description="Helical" evidence="1">
    <location>
        <begin position="261"/>
        <end position="281"/>
    </location>
</feature>
<gene>
    <name evidence="2" type="ORF">PY04601</name>
</gene>
<dbReference type="Proteomes" id="UP000008553">
    <property type="component" value="Unassembled WGS sequence"/>
</dbReference>
<evidence type="ECO:0000313" key="2">
    <source>
        <dbReference type="EMBL" id="EAA16488.1"/>
    </source>
</evidence>
<keyword evidence="3" id="KW-1185">Reference proteome</keyword>
<dbReference type="NCBIfam" id="TIGR01590">
    <property type="entry name" value="yir-bir-cir_Pla"/>
    <property type="match status" value="1"/>
</dbReference>
<dbReference type="AlphaFoldDB" id="Q7RFV1"/>
<dbReference type="Pfam" id="PF06022">
    <property type="entry name" value="Cir_Bir_Yir"/>
    <property type="match status" value="1"/>
</dbReference>
<reference evidence="2 3" key="1">
    <citation type="journal article" date="2002" name="Nature">
        <title>Genome sequence and comparative analysis of the model rodent malaria parasite Plasmodium yoelii yoelii.</title>
        <authorList>
            <person name="Carlton J.M."/>
            <person name="Angiuoli S.V."/>
            <person name="Suh B.B."/>
            <person name="Kooij T.W."/>
            <person name="Pertea M."/>
            <person name="Silva J.C."/>
            <person name="Ermolaeva M.D."/>
            <person name="Allen J.E."/>
            <person name="Selengut J.D."/>
            <person name="Koo H.L."/>
            <person name="Peterson J.D."/>
            <person name="Pop M."/>
            <person name="Kosack D.S."/>
            <person name="Shumway M.F."/>
            <person name="Bidwell S.L."/>
            <person name="Shallom S.J."/>
            <person name="van Aken S.E."/>
            <person name="Riedmuller S.B."/>
            <person name="Feldblyum T.V."/>
            <person name="Cho J.K."/>
            <person name="Quackenbush J."/>
            <person name="Sedegah M."/>
            <person name="Shoaibi A."/>
            <person name="Cummings L.M."/>
            <person name="Florens L."/>
            <person name="Yates J.R."/>
            <person name="Raine J.D."/>
            <person name="Sinden R.E."/>
            <person name="Harris M.A."/>
            <person name="Cunningham D.A."/>
            <person name="Preiser P.R."/>
            <person name="Bergman L.W."/>
            <person name="Vaidya A.B."/>
            <person name="van Lin L.H."/>
            <person name="Janse C.J."/>
            <person name="Waters A.P."/>
            <person name="Smith H.O."/>
            <person name="White O.R."/>
            <person name="Salzberg S.L."/>
            <person name="Venter J.C."/>
            <person name="Fraser C.M."/>
            <person name="Hoffman S.L."/>
            <person name="Gardner M.J."/>
            <person name="Carucci D.J."/>
        </authorList>
    </citation>
    <scope>NUCLEOTIDE SEQUENCE [LARGE SCALE GENOMIC DNA]</scope>
    <source>
        <strain evidence="2 3">17XNL</strain>
    </source>
</reference>
<accession>Q7RFV1</accession>
<keyword evidence="1" id="KW-1133">Transmembrane helix</keyword>
<dbReference type="EMBL" id="AABL01001412">
    <property type="protein sequence ID" value="EAA16488.1"/>
    <property type="molecule type" value="Genomic_DNA"/>
</dbReference>
<name>Q7RFV1_PLAYO</name>
<sequence>MSVIKDNNLCKIVLYIHMIINCSNFVVLRSYFPDDLGESPTLDFNKSTSIKKYCPDDKCNTDLEKIMAGFLWSLEQNCSISKKEGYDENNTNVFFLYIISWLSHKLNKNSEHYSTKINDFYNKYVYSNQKYTSLINDDSKCANLKKIIDEKNDLLNINIEDMSNFYDVFKLLCNMYDIVETRADDNTLLNDTTIFVNKYSEINDYYNIENTPYSKILSVLLTDYNNFKTKNANKINNSKQFPDLPTERATKSFLRHSSIKISVIPMTFIFFGLLIYLGIVYKRSSFDFRKRLQRLNLRIKKIKKKINH</sequence>
<protein>
    <submittedName>
        <fullName evidence="2">Yir1 protein</fullName>
    </submittedName>
</protein>
<organism evidence="2 3">
    <name type="scientific">Plasmodium yoelii yoelii</name>
    <dbReference type="NCBI Taxonomy" id="73239"/>
    <lineage>
        <taxon>Eukaryota</taxon>
        <taxon>Sar</taxon>
        <taxon>Alveolata</taxon>
        <taxon>Apicomplexa</taxon>
        <taxon>Aconoidasida</taxon>
        <taxon>Haemosporida</taxon>
        <taxon>Plasmodiidae</taxon>
        <taxon>Plasmodium</taxon>
        <taxon>Plasmodium (Vinckeia)</taxon>
    </lineage>
</organism>
<comment type="caution">
    <text evidence="2">The sequence shown here is derived from an EMBL/GenBank/DDBJ whole genome shotgun (WGS) entry which is preliminary data.</text>
</comment>
<dbReference type="InParanoid" id="Q7RFV1"/>
<dbReference type="InterPro" id="IPR006477">
    <property type="entry name" value="Yir_bir_cir"/>
</dbReference>
<keyword evidence="1" id="KW-0812">Transmembrane</keyword>
<feature type="transmembrane region" description="Helical" evidence="1">
    <location>
        <begin position="12"/>
        <end position="32"/>
    </location>
</feature>
<proteinExistence type="predicted"/>
<keyword evidence="1" id="KW-0472">Membrane</keyword>
<dbReference type="PaxDb" id="73239-Q7RFV1"/>
<evidence type="ECO:0000256" key="1">
    <source>
        <dbReference type="SAM" id="Phobius"/>
    </source>
</evidence>